<reference evidence="2 3" key="1">
    <citation type="submission" date="2022-06" db="EMBL/GenBank/DDBJ databases">
        <title>Ideonella sp. NS12-5 Genome sequencing and assembly.</title>
        <authorList>
            <person name="Jung Y."/>
        </authorList>
    </citation>
    <scope>NUCLEOTIDE SEQUENCE [LARGE SCALE GENOMIC DNA]</scope>
    <source>
        <strain evidence="2 3">NS12-5</strain>
    </source>
</reference>
<sequence length="56" mass="6112">MNTDLKNFALAWMRIALMALVPVMFTAFVALPQALGRHPGEPCPITACAEQQAHMS</sequence>
<evidence type="ECO:0000313" key="3">
    <source>
        <dbReference type="Proteomes" id="UP001204851"/>
    </source>
</evidence>
<keyword evidence="1" id="KW-1133">Transmembrane helix</keyword>
<dbReference type="EMBL" id="JAMXMC010000011">
    <property type="protein sequence ID" value="MCO5978671.1"/>
    <property type="molecule type" value="Genomic_DNA"/>
</dbReference>
<evidence type="ECO:0000313" key="2">
    <source>
        <dbReference type="EMBL" id="MCO5978671.1"/>
    </source>
</evidence>
<accession>A0ABT1BSZ6</accession>
<feature type="transmembrane region" description="Helical" evidence="1">
    <location>
        <begin position="12"/>
        <end position="31"/>
    </location>
</feature>
<dbReference type="RefSeq" id="WP_252771417.1">
    <property type="nucleotide sequence ID" value="NZ_JAMXMC010000011.1"/>
</dbReference>
<name>A0ABT1BSZ6_9BURK</name>
<keyword evidence="3" id="KW-1185">Reference proteome</keyword>
<evidence type="ECO:0008006" key="4">
    <source>
        <dbReference type="Google" id="ProtNLM"/>
    </source>
</evidence>
<dbReference type="Proteomes" id="UP001204851">
    <property type="component" value="Unassembled WGS sequence"/>
</dbReference>
<organism evidence="2 3">
    <name type="scientific">Ideonella oryzae</name>
    <dbReference type="NCBI Taxonomy" id="2937441"/>
    <lineage>
        <taxon>Bacteria</taxon>
        <taxon>Pseudomonadati</taxon>
        <taxon>Pseudomonadota</taxon>
        <taxon>Betaproteobacteria</taxon>
        <taxon>Burkholderiales</taxon>
        <taxon>Sphaerotilaceae</taxon>
        <taxon>Ideonella</taxon>
    </lineage>
</organism>
<keyword evidence="1" id="KW-0472">Membrane</keyword>
<protein>
    <recommendedName>
        <fullName evidence="4">DUF202 domain-containing protein</fullName>
    </recommendedName>
</protein>
<proteinExistence type="predicted"/>
<keyword evidence="1" id="KW-0812">Transmembrane</keyword>
<comment type="caution">
    <text evidence="2">The sequence shown here is derived from an EMBL/GenBank/DDBJ whole genome shotgun (WGS) entry which is preliminary data.</text>
</comment>
<gene>
    <name evidence="2" type="ORF">M0L44_18395</name>
</gene>
<evidence type="ECO:0000256" key="1">
    <source>
        <dbReference type="SAM" id="Phobius"/>
    </source>
</evidence>